<dbReference type="Pfam" id="PF06197">
    <property type="entry name" value="DUF998"/>
    <property type="match status" value="1"/>
</dbReference>
<keyword evidence="1" id="KW-0812">Transmembrane</keyword>
<keyword evidence="1" id="KW-1133">Transmembrane helix</keyword>
<reference evidence="2" key="1">
    <citation type="journal article" date="2014" name="Front. Microbiol.">
        <title>High frequency of phylogenetically diverse reductive dehalogenase-homologous genes in deep subseafloor sedimentary metagenomes.</title>
        <authorList>
            <person name="Kawai M."/>
            <person name="Futagami T."/>
            <person name="Toyoda A."/>
            <person name="Takaki Y."/>
            <person name="Nishi S."/>
            <person name="Hori S."/>
            <person name="Arai W."/>
            <person name="Tsubouchi T."/>
            <person name="Morono Y."/>
            <person name="Uchiyama I."/>
            <person name="Ito T."/>
            <person name="Fujiyama A."/>
            <person name="Inagaki F."/>
            <person name="Takami H."/>
        </authorList>
    </citation>
    <scope>NUCLEOTIDE SEQUENCE</scope>
    <source>
        <strain evidence="2">Expedition CK06-06</strain>
    </source>
</reference>
<proteinExistence type="predicted"/>
<feature type="transmembrane region" description="Helical" evidence="1">
    <location>
        <begin position="188"/>
        <end position="205"/>
    </location>
</feature>
<feature type="transmembrane region" description="Helical" evidence="1">
    <location>
        <begin position="85"/>
        <end position="104"/>
    </location>
</feature>
<evidence type="ECO:0000256" key="1">
    <source>
        <dbReference type="SAM" id="Phobius"/>
    </source>
</evidence>
<dbReference type="InterPro" id="IPR009339">
    <property type="entry name" value="DUF998"/>
</dbReference>
<name>X0V9S1_9ZZZZ</name>
<accession>X0V9S1</accession>
<feature type="transmembrane region" description="Helical" evidence="1">
    <location>
        <begin position="154"/>
        <end position="176"/>
    </location>
</feature>
<evidence type="ECO:0008006" key="3">
    <source>
        <dbReference type="Google" id="ProtNLM"/>
    </source>
</evidence>
<dbReference type="EMBL" id="BARS01035046">
    <property type="protein sequence ID" value="GAG14889.1"/>
    <property type="molecule type" value="Genomic_DNA"/>
</dbReference>
<dbReference type="AlphaFoldDB" id="X0V9S1"/>
<sequence>MVNRIDRWAPAAGLISPPFYLALIIVLGALEPGFSHRTSLMSLLGGVGGILGLAFNLGVVVTGVCLIVFAAGLRQQLPPGWRDNAATLLLTIGGSGLIGAGAFACDQGCRNILIDPDLVGRLHIVSSLSAGMGSGVALFFYWAAMSRSEQWRSFVKPTLTAAVLANLPGVVLWFTIFADLRLRSVEGYLQRMGFIVVLLWIFFAANRMRRTSE</sequence>
<protein>
    <recommendedName>
        <fullName evidence="3">DUF998 domain-containing protein</fullName>
    </recommendedName>
</protein>
<keyword evidence="1" id="KW-0472">Membrane</keyword>
<evidence type="ECO:0000313" key="2">
    <source>
        <dbReference type="EMBL" id="GAG14889.1"/>
    </source>
</evidence>
<organism evidence="2">
    <name type="scientific">marine sediment metagenome</name>
    <dbReference type="NCBI Taxonomy" id="412755"/>
    <lineage>
        <taxon>unclassified sequences</taxon>
        <taxon>metagenomes</taxon>
        <taxon>ecological metagenomes</taxon>
    </lineage>
</organism>
<feature type="transmembrane region" description="Helical" evidence="1">
    <location>
        <begin position="12"/>
        <end position="30"/>
    </location>
</feature>
<comment type="caution">
    <text evidence="2">The sequence shown here is derived from an EMBL/GenBank/DDBJ whole genome shotgun (WGS) entry which is preliminary data.</text>
</comment>
<feature type="transmembrane region" description="Helical" evidence="1">
    <location>
        <begin position="50"/>
        <end position="73"/>
    </location>
</feature>
<feature type="transmembrane region" description="Helical" evidence="1">
    <location>
        <begin position="124"/>
        <end position="142"/>
    </location>
</feature>
<gene>
    <name evidence="2" type="ORF">S01H1_54058</name>
</gene>